<dbReference type="AlphaFoldDB" id="A0A9P0PAP0"/>
<organism evidence="2 3">
    <name type="scientific">Acanthoscelides obtectus</name>
    <name type="common">Bean weevil</name>
    <name type="synonym">Bruchus obtectus</name>
    <dbReference type="NCBI Taxonomy" id="200917"/>
    <lineage>
        <taxon>Eukaryota</taxon>
        <taxon>Metazoa</taxon>
        <taxon>Ecdysozoa</taxon>
        <taxon>Arthropoda</taxon>
        <taxon>Hexapoda</taxon>
        <taxon>Insecta</taxon>
        <taxon>Pterygota</taxon>
        <taxon>Neoptera</taxon>
        <taxon>Endopterygota</taxon>
        <taxon>Coleoptera</taxon>
        <taxon>Polyphaga</taxon>
        <taxon>Cucujiformia</taxon>
        <taxon>Chrysomeloidea</taxon>
        <taxon>Chrysomelidae</taxon>
        <taxon>Bruchinae</taxon>
        <taxon>Bruchini</taxon>
        <taxon>Acanthoscelides</taxon>
    </lineage>
</organism>
<keyword evidence="3" id="KW-1185">Reference proteome</keyword>
<reference evidence="2" key="1">
    <citation type="submission" date="2022-03" db="EMBL/GenBank/DDBJ databases">
        <authorList>
            <person name="Sayadi A."/>
        </authorList>
    </citation>
    <scope>NUCLEOTIDE SEQUENCE</scope>
</reference>
<evidence type="ECO:0000313" key="3">
    <source>
        <dbReference type="Proteomes" id="UP001152888"/>
    </source>
</evidence>
<comment type="caution">
    <text evidence="2">The sequence shown here is derived from an EMBL/GenBank/DDBJ whole genome shotgun (WGS) entry which is preliminary data.</text>
</comment>
<feature type="region of interest" description="Disordered" evidence="1">
    <location>
        <begin position="134"/>
        <end position="163"/>
    </location>
</feature>
<gene>
    <name evidence="2" type="ORF">ACAOBT_LOCUS9868</name>
</gene>
<proteinExistence type="predicted"/>
<evidence type="ECO:0000313" key="2">
    <source>
        <dbReference type="EMBL" id="CAH1972200.1"/>
    </source>
</evidence>
<feature type="compositionally biased region" description="Polar residues" evidence="1">
    <location>
        <begin position="134"/>
        <end position="149"/>
    </location>
</feature>
<protein>
    <submittedName>
        <fullName evidence="2">Uncharacterized protein</fullName>
    </submittedName>
</protein>
<dbReference type="Proteomes" id="UP001152888">
    <property type="component" value="Unassembled WGS sequence"/>
</dbReference>
<sequence length="163" mass="17888">MGVLQVIANINEKKKAVPQVPPAFVQSIRTLYHSQQFPVQPASGFPQHSPFTHSQSLTAHSTPSFTQLLPTQPSLTSNQCTQSARQYYQDCGQSSGMSSPMTDPRESSTPLPQDSCTTMMPFCLINHVQSHTTQFSTDRAPQAPLNSAHTHAIPPEARRSTIE</sequence>
<feature type="region of interest" description="Disordered" evidence="1">
    <location>
        <begin position="42"/>
        <end position="113"/>
    </location>
</feature>
<accession>A0A9P0PAP0</accession>
<evidence type="ECO:0000256" key="1">
    <source>
        <dbReference type="SAM" id="MobiDB-lite"/>
    </source>
</evidence>
<feature type="compositionally biased region" description="Polar residues" evidence="1">
    <location>
        <begin position="49"/>
        <end position="113"/>
    </location>
</feature>
<name>A0A9P0PAP0_ACAOB</name>
<dbReference type="EMBL" id="CAKOFQ010006795">
    <property type="protein sequence ID" value="CAH1972200.1"/>
    <property type="molecule type" value="Genomic_DNA"/>
</dbReference>